<dbReference type="RefSeq" id="WP_405277178.1">
    <property type="nucleotide sequence ID" value="NZ_CP144380.1"/>
</dbReference>
<sequence>MRLSRFTDISLRALLYLGAAPERVVATREMADRLVVSREHLMKCLRALSDLDLVESVQGRAGGYRVSQRRGEMRLGDLVRHLEPSLAMAECFEPDSTCPLTGRCRLAGALASAQAAFLADLDRQTIDDLIAADRPTLVQISPGETDADR</sequence>
<dbReference type="PANTHER" id="PTHR33221:SF4">
    <property type="entry name" value="HTH-TYPE TRANSCRIPTIONAL REPRESSOR NSRR"/>
    <property type="match status" value="1"/>
</dbReference>
<dbReference type="PROSITE" id="PS51197">
    <property type="entry name" value="HTH_RRF2_2"/>
    <property type="match status" value="1"/>
</dbReference>
<proteinExistence type="predicted"/>
<keyword evidence="3" id="KW-1185">Reference proteome</keyword>
<keyword evidence="1" id="KW-0238">DNA-binding</keyword>
<dbReference type="InterPro" id="IPR000944">
    <property type="entry name" value="Tscrpt_reg_Rrf2"/>
</dbReference>
<dbReference type="SUPFAM" id="SSF46785">
    <property type="entry name" value="Winged helix' DNA-binding domain"/>
    <property type="match status" value="1"/>
</dbReference>
<organism evidence="2 3">
    <name type="scientific">Gaopeijia maritima</name>
    <dbReference type="NCBI Taxonomy" id="3119007"/>
    <lineage>
        <taxon>Bacteria</taxon>
        <taxon>Pseudomonadati</taxon>
        <taxon>Gemmatimonadota</taxon>
        <taxon>Longimicrobiia</taxon>
        <taxon>Gaopeijiales</taxon>
        <taxon>Gaopeijiaceae</taxon>
        <taxon>Gaopeijia</taxon>
    </lineage>
</organism>
<dbReference type="Proteomes" id="UP001484239">
    <property type="component" value="Unassembled WGS sequence"/>
</dbReference>
<accession>A0ABU9E8P8</accession>
<dbReference type="EMBL" id="JBBHLI010000004">
    <property type="protein sequence ID" value="MEK9501118.1"/>
    <property type="molecule type" value="Genomic_DNA"/>
</dbReference>
<dbReference type="NCBIfam" id="TIGR00738">
    <property type="entry name" value="rrf2_super"/>
    <property type="match status" value="1"/>
</dbReference>
<dbReference type="Gene3D" id="1.10.10.10">
    <property type="entry name" value="Winged helix-like DNA-binding domain superfamily/Winged helix DNA-binding domain"/>
    <property type="match status" value="1"/>
</dbReference>
<dbReference type="PANTHER" id="PTHR33221">
    <property type="entry name" value="WINGED HELIX-TURN-HELIX TRANSCRIPTIONAL REGULATOR, RRF2 FAMILY"/>
    <property type="match status" value="1"/>
</dbReference>
<name>A0ABU9E8P8_9BACT</name>
<evidence type="ECO:0000313" key="2">
    <source>
        <dbReference type="EMBL" id="MEK9501118.1"/>
    </source>
</evidence>
<reference evidence="2 3" key="1">
    <citation type="submission" date="2024-02" db="EMBL/GenBank/DDBJ databases">
        <title>A novel Gemmatimonadota bacterium.</title>
        <authorList>
            <person name="Du Z.-J."/>
            <person name="Ye Y.-Q."/>
        </authorList>
    </citation>
    <scope>NUCLEOTIDE SEQUENCE [LARGE SCALE GENOMIC DNA]</scope>
    <source>
        <strain evidence="2 3">DH-20</strain>
    </source>
</reference>
<evidence type="ECO:0000256" key="1">
    <source>
        <dbReference type="ARBA" id="ARBA00023125"/>
    </source>
</evidence>
<dbReference type="InterPro" id="IPR036390">
    <property type="entry name" value="WH_DNA-bd_sf"/>
</dbReference>
<gene>
    <name evidence="2" type="ORF">WI372_09025</name>
</gene>
<protein>
    <submittedName>
        <fullName evidence="2">Rrf2 family transcriptional regulator</fullName>
    </submittedName>
</protein>
<dbReference type="Pfam" id="PF02082">
    <property type="entry name" value="Rrf2"/>
    <property type="match status" value="1"/>
</dbReference>
<evidence type="ECO:0000313" key="3">
    <source>
        <dbReference type="Proteomes" id="UP001484239"/>
    </source>
</evidence>
<comment type="caution">
    <text evidence="2">The sequence shown here is derived from an EMBL/GenBank/DDBJ whole genome shotgun (WGS) entry which is preliminary data.</text>
</comment>
<dbReference type="InterPro" id="IPR036388">
    <property type="entry name" value="WH-like_DNA-bd_sf"/>
</dbReference>